<name>A0A5S9PYE5_9GAMM</name>
<dbReference type="Pfam" id="PF25967">
    <property type="entry name" value="RND-MFP_C"/>
    <property type="match status" value="1"/>
</dbReference>
<evidence type="ECO:0000256" key="2">
    <source>
        <dbReference type="ARBA" id="ARBA00009477"/>
    </source>
</evidence>
<dbReference type="Gene3D" id="2.40.50.100">
    <property type="match status" value="1"/>
</dbReference>
<feature type="domain" description="Multidrug resistance protein MdtA-like barrel-sandwich hybrid" evidence="5">
    <location>
        <begin position="61"/>
        <end position="198"/>
    </location>
</feature>
<evidence type="ECO:0000256" key="3">
    <source>
        <dbReference type="SAM" id="MobiDB-lite"/>
    </source>
</evidence>
<keyword evidence="10" id="KW-1185">Reference proteome</keyword>
<sequence>MASVVNTKRLCLMVLSLVFAYGCEKPTTRMTPKPANADIVYAIERDIPNFTHYPANTQAVETVDIVARTRGFIEGIHFKDGQIVKQNQLLYTLEVIYDQADVEQAQAELAITNAKVTRSRLSYERQERLLAKKLTSKEERDKALLDYNEAVAERKRARALLTQAQRELSYTEVRAPFDGRISRTRFYPGELVDPDNASGSTTLTQLLKTSPLYVDFPIPSNDLQTLLTAQYQKGFALPVRFTLLSDSPVHTFGSLNFINNTADQQSGTILLRATISNQTNHIYPGQYGTIFVQTGTIPNAILIPTATIHEDFNGNFVYTVDTKQQLKRQNIKTVQKIDAWTQVQGLKANTPILAGGLSIIHPGLHVIPNKIPPPPAPVTAKDMSTAHTTQEDDQG</sequence>
<dbReference type="GO" id="GO:0046677">
    <property type="term" value="P:response to antibiotic"/>
    <property type="evidence" value="ECO:0007669"/>
    <property type="project" value="TreeGrafter"/>
</dbReference>
<dbReference type="AlphaFoldDB" id="A0A5S9PYE5"/>
<evidence type="ECO:0000313" key="10">
    <source>
        <dbReference type="Proteomes" id="UP000441399"/>
    </source>
</evidence>
<protein>
    <submittedName>
        <fullName evidence="9">Multidrug resistance protein MexA</fullName>
    </submittedName>
</protein>
<evidence type="ECO:0000259" key="5">
    <source>
        <dbReference type="Pfam" id="PF25917"/>
    </source>
</evidence>
<dbReference type="EMBL" id="CACSIO010000003">
    <property type="protein sequence ID" value="CAA0094370.1"/>
    <property type="molecule type" value="Genomic_DNA"/>
</dbReference>
<dbReference type="InterPro" id="IPR006143">
    <property type="entry name" value="RND_pump_MFP"/>
</dbReference>
<organism evidence="9 10">
    <name type="scientific">BD1-7 clade bacterium</name>
    <dbReference type="NCBI Taxonomy" id="2029982"/>
    <lineage>
        <taxon>Bacteria</taxon>
        <taxon>Pseudomonadati</taxon>
        <taxon>Pseudomonadota</taxon>
        <taxon>Gammaproteobacteria</taxon>
        <taxon>Cellvibrionales</taxon>
        <taxon>Spongiibacteraceae</taxon>
        <taxon>BD1-7 clade</taxon>
    </lineage>
</organism>
<evidence type="ECO:0000313" key="9">
    <source>
        <dbReference type="EMBL" id="CAA0109707.1"/>
    </source>
</evidence>
<dbReference type="PANTHER" id="PTHR30158">
    <property type="entry name" value="ACRA/E-RELATED COMPONENT OF DRUG EFFLUX TRANSPORTER"/>
    <property type="match status" value="1"/>
</dbReference>
<reference evidence="9 10" key="1">
    <citation type="submission" date="2019-11" db="EMBL/GenBank/DDBJ databases">
        <authorList>
            <person name="Holert J."/>
        </authorList>
    </citation>
    <scope>NUCLEOTIDE SEQUENCE [LARGE SCALE GENOMIC DNA]</scope>
    <source>
        <strain evidence="9">SB11_3</strain>
    </source>
</reference>
<dbReference type="Pfam" id="PF25944">
    <property type="entry name" value="Beta-barrel_RND"/>
    <property type="match status" value="1"/>
</dbReference>
<feature type="domain" description="Multidrug resistance protein MdtA-like alpha-helical hairpin" evidence="4">
    <location>
        <begin position="102"/>
        <end position="171"/>
    </location>
</feature>
<comment type="similarity">
    <text evidence="2">Belongs to the membrane fusion protein (MFP) (TC 8.A.1) family.</text>
</comment>
<dbReference type="NCBIfam" id="TIGR01730">
    <property type="entry name" value="RND_mfp"/>
    <property type="match status" value="1"/>
</dbReference>
<dbReference type="Pfam" id="PF25917">
    <property type="entry name" value="BSH_RND"/>
    <property type="match status" value="1"/>
</dbReference>
<dbReference type="EMBL" id="CACSIO010000012">
    <property type="protein sequence ID" value="CAA0109707.1"/>
    <property type="molecule type" value="Genomic_DNA"/>
</dbReference>
<feature type="domain" description="Multidrug resistance protein MdtA-like C-terminal permuted SH3" evidence="7">
    <location>
        <begin position="299"/>
        <end position="352"/>
    </location>
</feature>
<dbReference type="SUPFAM" id="SSF111369">
    <property type="entry name" value="HlyD-like secretion proteins"/>
    <property type="match status" value="1"/>
</dbReference>
<dbReference type="GO" id="GO:0022857">
    <property type="term" value="F:transmembrane transporter activity"/>
    <property type="evidence" value="ECO:0007669"/>
    <property type="project" value="InterPro"/>
</dbReference>
<comment type="subcellular location">
    <subcellularLocation>
        <location evidence="1">Cell inner membrane</location>
        <topology evidence="1">Lipid-anchor</topology>
    </subcellularLocation>
</comment>
<dbReference type="InterPro" id="IPR058624">
    <property type="entry name" value="MdtA-like_HH"/>
</dbReference>
<dbReference type="GO" id="GO:0005886">
    <property type="term" value="C:plasma membrane"/>
    <property type="evidence" value="ECO:0007669"/>
    <property type="project" value="TreeGrafter"/>
</dbReference>
<dbReference type="GO" id="GO:0030313">
    <property type="term" value="C:cell envelope"/>
    <property type="evidence" value="ECO:0007669"/>
    <property type="project" value="UniProtKB-SubCell"/>
</dbReference>
<dbReference type="InterPro" id="IPR058625">
    <property type="entry name" value="MdtA-like_BSH"/>
</dbReference>
<accession>A0A5S9PYE5</accession>
<dbReference type="OrthoDB" id="9806939at2"/>
<dbReference type="Pfam" id="PF25876">
    <property type="entry name" value="HH_MFP_RND"/>
    <property type="match status" value="1"/>
</dbReference>
<evidence type="ECO:0000313" key="8">
    <source>
        <dbReference type="EMBL" id="CAA0094370.1"/>
    </source>
</evidence>
<proteinExistence type="inferred from homology"/>
<dbReference type="InterPro" id="IPR058627">
    <property type="entry name" value="MdtA-like_C"/>
</dbReference>
<dbReference type="Gene3D" id="2.40.30.170">
    <property type="match status" value="1"/>
</dbReference>
<dbReference type="Proteomes" id="UP000441399">
    <property type="component" value="Unassembled WGS sequence"/>
</dbReference>
<evidence type="ECO:0000259" key="6">
    <source>
        <dbReference type="Pfam" id="PF25944"/>
    </source>
</evidence>
<evidence type="ECO:0000259" key="7">
    <source>
        <dbReference type="Pfam" id="PF25967"/>
    </source>
</evidence>
<feature type="region of interest" description="Disordered" evidence="3">
    <location>
        <begin position="372"/>
        <end position="395"/>
    </location>
</feature>
<evidence type="ECO:0000256" key="1">
    <source>
        <dbReference type="ARBA" id="ARBA00004519"/>
    </source>
</evidence>
<dbReference type="Gene3D" id="1.10.287.470">
    <property type="entry name" value="Helix hairpin bin"/>
    <property type="match status" value="1"/>
</dbReference>
<dbReference type="InterPro" id="IPR058626">
    <property type="entry name" value="MdtA-like_b-barrel"/>
</dbReference>
<evidence type="ECO:0000259" key="4">
    <source>
        <dbReference type="Pfam" id="PF25876"/>
    </source>
</evidence>
<gene>
    <name evidence="9" type="primary">mexA_2</name>
    <name evidence="8" type="synonym">mexA_3</name>
    <name evidence="9" type="ORF">OPDIPICF_01494</name>
    <name evidence="8" type="ORF">OPDIPICF_03963</name>
</gene>
<feature type="domain" description="Multidrug resistance protein MdtA-like beta-barrel" evidence="6">
    <location>
        <begin position="211"/>
        <end position="295"/>
    </location>
</feature>
<dbReference type="PANTHER" id="PTHR30158:SF10">
    <property type="entry name" value="CATION EFFLUX PUMP"/>
    <property type="match status" value="1"/>
</dbReference>
<dbReference type="Gene3D" id="2.40.420.20">
    <property type="match status" value="1"/>
</dbReference>